<keyword evidence="2" id="KW-0413">Isomerase</keyword>
<dbReference type="SUPFAM" id="SSF51658">
    <property type="entry name" value="Xylose isomerase-like"/>
    <property type="match status" value="1"/>
</dbReference>
<reference evidence="2 3" key="1">
    <citation type="submission" date="2020-03" db="EMBL/GenBank/DDBJ databases">
        <title>Propioniciclava sp. nov., isolated from Hydrophilus acuminatus.</title>
        <authorList>
            <person name="Hyun D.-W."/>
            <person name="Bae J.-W."/>
        </authorList>
    </citation>
    <scope>NUCLEOTIDE SEQUENCE [LARGE SCALE GENOMIC DNA]</scope>
    <source>
        <strain evidence="2 3">HDW11</strain>
    </source>
</reference>
<dbReference type="Pfam" id="PF01261">
    <property type="entry name" value="AP_endonuc_2"/>
    <property type="match status" value="1"/>
</dbReference>
<dbReference type="Gene3D" id="3.20.20.150">
    <property type="entry name" value="Divalent-metal-dependent TIM barrel enzymes"/>
    <property type="match status" value="1"/>
</dbReference>
<dbReference type="InterPro" id="IPR013022">
    <property type="entry name" value="Xyl_isomerase-like_TIM-brl"/>
</dbReference>
<evidence type="ECO:0000313" key="3">
    <source>
        <dbReference type="Proteomes" id="UP000501058"/>
    </source>
</evidence>
<dbReference type="RefSeq" id="WP_166234771.1">
    <property type="nucleotide sequence ID" value="NZ_CP049865.1"/>
</dbReference>
<gene>
    <name evidence="2" type="ORF">G7070_17305</name>
</gene>
<feature type="domain" description="Xylose isomerase-like TIM barrel" evidence="1">
    <location>
        <begin position="25"/>
        <end position="256"/>
    </location>
</feature>
<protein>
    <submittedName>
        <fullName evidence="2">Sugar phosphate isomerase/epimerase</fullName>
    </submittedName>
</protein>
<name>A0A6G7YAA5_9ACTN</name>
<evidence type="ECO:0000313" key="2">
    <source>
        <dbReference type="EMBL" id="QIK73700.1"/>
    </source>
</evidence>
<dbReference type="KEGG" id="prv:G7070_17305"/>
<proteinExistence type="predicted"/>
<accession>A0A6G7YAA5</accession>
<organism evidence="2 3">
    <name type="scientific">Propioniciclava coleopterorum</name>
    <dbReference type="NCBI Taxonomy" id="2714937"/>
    <lineage>
        <taxon>Bacteria</taxon>
        <taxon>Bacillati</taxon>
        <taxon>Actinomycetota</taxon>
        <taxon>Actinomycetes</taxon>
        <taxon>Propionibacteriales</taxon>
        <taxon>Propionibacteriaceae</taxon>
        <taxon>Propioniciclava</taxon>
    </lineage>
</organism>
<dbReference type="InterPro" id="IPR050312">
    <property type="entry name" value="IolE/XylAMocC-like"/>
</dbReference>
<dbReference type="GO" id="GO:0016853">
    <property type="term" value="F:isomerase activity"/>
    <property type="evidence" value="ECO:0007669"/>
    <property type="project" value="UniProtKB-KW"/>
</dbReference>
<evidence type="ECO:0000259" key="1">
    <source>
        <dbReference type="Pfam" id="PF01261"/>
    </source>
</evidence>
<dbReference type="Proteomes" id="UP000501058">
    <property type="component" value="Chromosome"/>
</dbReference>
<dbReference type="PANTHER" id="PTHR12110">
    <property type="entry name" value="HYDROXYPYRUVATE ISOMERASE"/>
    <property type="match status" value="1"/>
</dbReference>
<dbReference type="AlphaFoldDB" id="A0A6G7YAA5"/>
<sequence>MSEPMWVLFTKRWAPLPPEPLGEVVAGLGFDGIELPVRPGSWVSPEDAAERLPAMVEGLRRAGVAVASIAAEPTPAVLAACGDAGVDLIRVMVAVDPADPLGSVARQRDAWVALESDCERFGVRIGVQQHRGAYVATTLGVMGLLAEAPKHLVMVWDACHDALTGADPAVSLDLAAPRLAMANLKNAAFRDVSATAGARPQEIWYAPGRHGVTDWARVLGLLAERGWDGPICLTAELSDAATPDEVADVMRGDLAWAKELWSAAR</sequence>
<keyword evidence="3" id="KW-1185">Reference proteome</keyword>
<dbReference type="EMBL" id="CP049865">
    <property type="protein sequence ID" value="QIK73700.1"/>
    <property type="molecule type" value="Genomic_DNA"/>
</dbReference>
<dbReference type="InterPro" id="IPR036237">
    <property type="entry name" value="Xyl_isomerase-like_sf"/>
</dbReference>